<keyword evidence="4" id="KW-0812">Transmembrane</keyword>
<keyword evidence="5" id="KW-0735">Signal-anchor</keyword>
<protein>
    <recommendedName>
        <fullName evidence="12">Alpha 1,2-mannosyltransferase</fullName>
    </recommendedName>
</protein>
<dbReference type="GO" id="GO:0046354">
    <property type="term" value="P:mannan biosynthetic process"/>
    <property type="evidence" value="ECO:0007669"/>
    <property type="project" value="TreeGrafter"/>
</dbReference>
<keyword evidence="3" id="KW-0808">Transferase</keyword>
<name>A0A2W5GWI7_9SPHI</name>
<dbReference type="InterPro" id="IPR029044">
    <property type="entry name" value="Nucleotide-diphossugar_trans"/>
</dbReference>
<dbReference type="GO" id="GO:0000026">
    <property type="term" value="F:alpha-1,2-mannosyltransferase activity"/>
    <property type="evidence" value="ECO:0007669"/>
    <property type="project" value="TreeGrafter"/>
</dbReference>
<comment type="caution">
    <text evidence="10">The sequence shown here is derived from an EMBL/GenBank/DDBJ whole genome shotgun (WGS) entry which is preliminary data.</text>
</comment>
<keyword evidence="8" id="KW-0472">Membrane</keyword>
<evidence type="ECO:0000313" key="10">
    <source>
        <dbReference type="EMBL" id="PZP46349.1"/>
    </source>
</evidence>
<evidence type="ECO:0000256" key="5">
    <source>
        <dbReference type="ARBA" id="ARBA00022968"/>
    </source>
</evidence>
<evidence type="ECO:0000256" key="9">
    <source>
        <dbReference type="ARBA" id="ARBA00037847"/>
    </source>
</evidence>
<evidence type="ECO:0000256" key="6">
    <source>
        <dbReference type="ARBA" id="ARBA00022989"/>
    </source>
</evidence>
<proteinExistence type="predicted"/>
<evidence type="ECO:0000256" key="1">
    <source>
        <dbReference type="ARBA" id="ARBA00004394"/>
    </source>
</evidence>
<dbReference type="InterPro" id="IPR022751">
    <property type="entry name" value="Alpha_mannosyltransferase"/>
</dbReference>
<evidence type="ECO:0000256" key="7">
    <source>
        <dbReference type="ARBA" id="ARBA00023034"/>
    </source>
</evidence>
<dbReference type="EMBL" id="QFOI01000228">
    <property type="protein sequence ID" value="PZP46349.1"/>
    <property type="molecule type" value="Genomic_DNA"/>
</dbReference>
<dbReference type="Proteomes" id="UP000249645">
    <property type="component" value="Unassembled WGS sequence"/>
</dbReference>
<dbReference type="PANTHER" id="PTHR31646:SF1">
    <property type="entry name" value="ALPHA-1,2-MANNOSYLTRANSFERASE MNN2"/>
    <property type="match status" value="1"/>
</dbReference>
<reference evidence="10 11" key="1">
    <citation type="submission" date="2017-11" db="EMBL/GenBank/DDBJ databases">
        <title>Infants hospitalized years apart are colonized by the same room-sourced microbial strains.</title>
        <authorList>
            <person name="Brooks B."/>
            <person name="Olm M.R."/>
            <person name="Firek B.A."/>
            <person name="Baker R."/>
            <person name="Thomas B.C."/>
            <person name="Morowitz M.J."/>
            <person name="Banfield J.F."/>
        </authorList>
    </citation>
    <scope>NUCLEOTIDE SEQUENCE [LARGE SCALE GENOMIC DNA]</scope>
    <source>
        <strain evidence="10">S2_009_000_R2_76</strain>
    </source>
</reference>
<dbReference type="AlphaFoldDB" id="A0A2W5GWI7"/>
<evidence type="ECO:0000256" key="4">
    <source>
        <dbReference type="ARBA" id="ARBA00022692"/>
    </source>
</evidence>
<evidence type="ECO:0000256" key="8">
    <source>
        <dbReference type="ARBA" id="ARBA00023136"/>
    </source>
</evidence>
<sequence>MSIFQEDGIRMINFHLPPPIIAAIKSEWQTYVKTIKTYPDNFKGRGIVMCAGGIKYFTCAWIALKALRKTGCYLPIEIWYRGNELNNNCITMLEQEGSIVCKNIEDYTTNNVVGVATKPFSILYSSFKEILFIDADNIALKNPEYLFENSEYKKTGALFWPDFWETAQSNPIWEITQTPFAHSKEQESGQILINKEKCWKCLNLCMYFNYKADVYYKLLFGDKDTFRFSWLALNQPFYMIEREPDTCGYIDSNGNFMGISMIQYDIVNEPLFIHRNLIKWDETEERKLVWKKIKTFKKNTLEKKYINGYSNIASHYYMDFQGEYKISEFEKIFGYIEKELLELLRHLRSTHIYSELLLTYYIKHGQKLNNFL</sequence>
<keyword evidence="7" id="KW-0333">Golgi apparatus</keyword>
<dbReference type="PANTHER" id="PTHR31646">
    <property type="entry name" value="ALPHA-1,2-MANNOSYLTRANSFERASE MNN2"/>
    <property type="match status" value="1"/>
</dbReference>
<evidence type="ECO:0000256" key="3">
    <source>
        <dbReference type="ARBA" id="ARBA00022679"/>
    </source>
</evidence>
<evidence type="ECO:0000256" key="2">
    <source>
        <dbReference type="ARBA" id="ARBA00004606"/>
    </source>
</evidence>
<accession>A0A2W5GWI7</accession>
<dbReference type="GO" id="GO:0012505">
    <property type="term" value="C:endomembrane system"/>
    <property type="evidence" value="ECO:0007669"/>
    <property type="project" value="UniProtKB-SubCell"/>
</dbReference>
<evidence type="ECO:0000313" key="11">
    <source>
        <dbReference type="Proteomes" id="UP000249645"/>
    </source>
</evidence>
<dbReference type="SUPFAM" id="SSF53448">
    <property type="entry name" value="Nucleotide-diphospho-sugar transferases"/>
    <property type="match status" value="1"/>
</dbReference>
<organism evidence="10 11">
    <name type="scientific">Pseudopedobacter saltans</name>
    <dbReference type="NCBI Taxonomy" id="151895"/>
    <lineage>
        <taxon>Bacteria</taxon>
        <taxon>Pseudomonadati</taxon>
        <taxon>Bacteroidota</taxon>
        <taxon>Sphingobacteriia</taxon>
        <taxon>Sphingobacteriales</taxon>
        <taxon>Sphingobacteriaceae</taxon>
        <taxon>Pseudopedobacter</taxon>
    </lineage>
</organism>
<dbReference type="Pfam" id="PF11051">
    <property type="entry name" value="Mannosyl_trans3"/>
    <property type="match status" value="2"/>
</dbReference>
<comment type="subcellular location">
    <subcellularLocation>
        <location evidence="9">Endomembrane system</location>
        <topology evidence="9">Single-pass membrane protein</topology>
    </subcellularLocation>
    <subcellularLocation>
        <location evidence="1">Golgi apparatus membrane</location>
    </subcellularLocation>
    <subcellularLocation>
        <location evidence="2">Membrane</location>
        <topology evidence="2">Single-pass type II membrane protein</topology>
    </subcellularLocation>
</comment>
<dbReference type="GO" id="GO:0016020">
    <property type="term" value="C:membrane"/>
    <property type="evidence" value="ECO:0007669"/>
    <property type="project" value="UniProtKB-SubCell"/>
</dbReference>
<evidence type="ECO:0008006" key="12">
    <source>
        <dbReference type="Google" id="ProtNLM"/>
    </source>
</evidence>
<gene>
    <name evidence="10" type="ORF">DI598_12205</name>
</gene>
<keyword evidence="6" id="KW-1133">Transmembrane helix</keyword>